<name>A0A699S0X2_TANCI</name>
<reference evidence="1" key="1">
    <citation type="journal article" date="2019" name="Sci. Rep.">
        <title>Draft genome of Tanacetum cinerariifolium, the natural source of mosquito coil.</title>
        <authorList>
            <person name="Yamashiro T."/>
            <person name="Shiraishi A."/>
            <person name="Satake H."/>
            <person name="Nakayama K."/>
        </authorList>
    </citation>
    <scope>NUCLEOTIDE SEQUENCE</scope>
</reference>
<gene>
    <name evidence="1" type="ORF">Tci_863034</name>
</gene>
<dbReference type="AlphaFoldDB" id="A0A699S0X2"/>
<evidence type="ECO:0000313" key="1">
    <source>
        <dbReference type="EMBL" id="GFC91064.1"/>
    </source>
</evidence>
<dbReference type="EMBL" id="BKCJ011129702">
    <property type="protein sequence ID" value="GFC91064.1"/>
    <property type="molecule type" value="Genomic_DNA"/>
</dbReference>
<protein>
    <submittedName>
        <fullName evidence="1">Uncharacterized protein</fullName>
    </submittedName>
</protein>
<comment type="caution">
    <text evidence="1">The sequence shown here is derived from an EMBL/GenBank/DDBJ whole genome shotgun (WGS) entry which is preliminary data.</text>
</comment>
<organism evidence="1">
    <name type="scientific">Tanacetum cinerariifolium</name>
    <name type="common">Dalmatian daisy</name>
    <name type="synonym">Chrysanthemum cinerariifolium</name>
    <dbReference type="NCBI Taxonomy" id="118510"/>
    <lineage>
        <taxon>Eukaryota</taxon>
        <taxon>Viridiplantae</taxon>
        <taxon>Streptophyta</taxon>
        <taxon>Embryophyta</taxon>
        <taxon>Tracheophyta</taxon>
        <taxon>Spermatophyta</taxon>
        <taxon>Magnoliopsida</taxon>
        <taxon>eudicotyledons</taxon>
        <taxon>Gunneridae</taxon>
        <taxon>Pentapetalae</taxon>
        <taxon>asterids</taxon>
        <taxon>campanulids</taxon>
        <taxon>Asterales</taxon>
        <taxon>Asteraceae</taxon>
        <taxon>Asteroideae</taxon>
        <taxon>Anthemideae</taxon>
        <taxon>Anthemidinae</taxon>
        <taxon>Tanacetum</taxon>
    </lineage>
</organism>
<proteinExistence type="predicted"/>
<accession>A0A699S0X2</accession>
<sequence>MWNKLNKEKSHKGRRSLLAELADYDAIIDKGEGENNVVNRRTEVVNLLQEVEKKNSLEAAQKAKIKCAIE</sequence>
<feature type="non-terminal residue" evidence="1">
    <location>
        <position position="70"/>
    </location>
</feature>